<evidence type="ECO:0000313" key="3">
    <source>
        <dbReference type="Proteomes" id="UP000266861"/>
    </source>
</evidence>
<dbReference type="GO" id="GO:0031965">
    <property type="term" value="C:nuclear membrane"/>
    <property type="evidence" value="ECO:0007669"/>
    <property type="project" value="InterPro"/>
</dbReference>
<dbReference type="Pfam" id="PF10104">
    <property type="entry name" value="Brr6_like_C_C"/>
    <property type="match status" value="1"/>
</dbReference>
<comment type="caution">
    <text evidence="2">The sequence shown here is derived from an EMBL/GenBank/DDBJ whole genome shotgun (WGS) entry which is preliminary data.</text>
</comment>
<organism evidence="2 3">
    <name type="scientific">Diversispora epigaea</name>
    <dbReference type="NCBI Taxonomy" id="1348612"/>
    <lineage>
        <taxon>Eukaryota</taxon>
        <taxon>Fungi</taxon>
        <taxon>Fungi incertae sedis</taxon>
        <taxon>Mucoromycota</taxon>
        <taxon>Glomeromycotina</taxon>
        <taxon>Glomeromycetes</taxon>
        <taxon>Diversisporales</taxon>
        <taxon>Diversisporaceae</taxon>
        <taxon>Diversispora</taxon>
    </lineage>
</organism>
<proteinExistence type="predicted"/>
<protein>
    <recommendedName>
        <fullName evidence="1">Brl1/Brr6 domain-containing protein</fullName>
    </recommendedName>
</protein>
<keyword evidence="3" id="KW-1185">Reference proteome</keyword>
<evidence type="ECO:0000259" key="1">
    <source>
        <dbReference type="Pfam" id="PF10104"/>
    </source>
</evidence>
<name>A0A397G7A6_9GLOM</name>
<gene>
    <name evidence="2" type="ORF">Glove_682g41</name>
</gene>
<sequence>MANHLLELDQSINERKRNYEKGRCDPEIRVISSEVVFKEWELCMKQNSRTIGLFIFCEVFNEIVKNF</sequence>
<dbReference type="GO" id="GO:0055088">
    <property type="term" value="P:lipid homeostasis"/>
    <property type="evidence" value="ECO:0007669"/>
    <property type="project" value="InterPro"/>
</dbReference>
<evidence type="ECO:0000313" key="2">
    <source>
        <dbReference type="EMBL" id="RHZ45246.1"/>
    </source>
</evidence>
<reference evidence="2 3" key="1">
    <citation type="submission" date="2018-08" db="EMBL/GenBank/DDBJ databases">
        <title>Genome and evolution of the arbuscular mycorrhizal fungus Diversispora epigaea (formerly Glomus versiforme) and its bacterial endosymbionts.</title>
        <authorList>
            <person name="Sun X."/>
            <person name="Fei Z."/>
            <person name="Harrison M."/>
        </authorList>
    </citation>
    <scope>NUCLEOTIDE SEQUENCE [LARGE SCALE GENOMIC DNA]</scope>
    <source>
        <strain evidence="2 3">IT104</strain>
    </source>
</reference>
<accession>A0A397G7A6</accession>
<dbReference type="InterPro" id="IPR018767">
    <property type="entry name" value="Brl1/Brr6_dom"/>
</dbReference>
<dbReference type="EMBL" id="PQFF01000551">
    <property type="protein sequence ID" value="RHZ45246.1"/>
    <property type="molecule type" value="Genomic_DNA"/>
</dbReference>
<dbReference type="Proteomes" id="UP000266861">
    <property type="component" value="Unassembled WGS sequence"/>
</dbReference>
<feature type="domain" description="Brl1/Brr6" evidence="1">
    <location>
        <begin position="4"/>
        <end position="66"/>
    </location>
</feature>
<dbReference type="AlphaFoldDB" id="A0A397G7A6"/>